<name>F1YQ95_9PROT</name>
<evidence type="ECO:0000313" key="3">
    <source>
        <dbReference type="Proteomes" id="UP000018454"/>
    </source>
</evidence>
<proteinExistence type="predicted"/>
<accession>F1YQ95</accession>
<feature type="transmembrane region" description="Helical" evidence="1">
    <location>
        <begin position="56"/>
        <end position="75"/>
    </location>
</feature>
<evidence type="ECO:0000313" key="2">
    <source>
        <dbReference type="EMBL" id="EGE49092.1"/>
    </source>
</evidence>
<keyword evidence="1" id="KW-1133">Transmembrane helix</keyword>
<evidence type="ECO:0000256" key="1">
    <source>
        <dbReference type="SAM" id="Phobius"/>
    </source>
</evidence>
<gene>
    <name evidence="2" type="ORF">APO_0059</name>
</gene>
<keyword evidence="1" id="KW-0812">Transmembrane</keyword>
<dbReference type="EMBL" id="AEUP01000002">
    <property type="protein sequence ID" value="EGE49092.1"/>
    <property type="molecule type" value="Genomic_DNA"/>
</dbReference>
<organism evidence="2 3">
    <name type="scientific">Acetobacter pomorum DM001</name>
    <dbReference type="NCBI Taxonomy" id="945681"/>
    <lineage>
        <taxon>Bacteria</taxon>
        <taxon>Pseudomonadati</taxon>
        <taxon>Pseudomonadota</taxon>
        <taxon>Alphaproteobacteria</taxon>
        <taxon>Acetobacterales</taxon>
        <taxon>Acetobacteraceae</taxon>
        <taxon>Acetobacter</taxon>
    </lineage>
</organism>
<evidence type="ECO:0008006" key="4">
    <source>
        <dbReference type="Google" id="ProtNLM"/>
    </source>
</evidence>
<dbReference type="Pfam" id="PF09489">
    <property type="entry name" value="CbtB"/>
    <property type="match status" value="1"/>
</dbReference>
<dbReference type="AlphaFoldDB" id="F1YQ95"/>
<reference evidence="2 3" key="1">
    <citation type="journal article" date="2011" name="Science">
        <title>Drosophila microbiome modulates host developmental and metabolic homeostasis via insulin signaling.</title>
        <authorList>
            <person name="Shin S.C."/>
            <person name="Kim S.H."/>
            <person name="You H."/>
            <person name="Kim B."/>
            <person name="Kim A.C."/>
            <person name="Lee K.A."/>
            <person name="Yoon J.H."/>
            <person name="Ryu J.H."/>
            <person name="Lee W.J."/>
        </authorList>
    </citation>
    <scope>NUCLEOTIDE SEQUENCE [LARGE SCALE GENOMIC DNA]</scope>
    <source>
        <strain evidence="2 3">DM001</strain>
    </source>
</reference>
<dbReference type="Proteomes" id="UP000018454">
    <property type="component" value="Unassembled WGS sequence"/>
</dbReference>
<sequence length="105" mass="11512">MSFYDEGRPNHDVLFQTLLCLLRWALLNKGYNIMNTSVHTAMPVAAAGQSIPVRAILPWAVFGLIVSALLIYFVGAEQGATSLISGHAVHEFVHDGRHLLGFPCH</sequence>
<comment type="caution">
    <text evidence="2">The sequence shown here is derived from an EMBL/GenBank/DDBJ whole genome shotgun (WGS) entry which is preliminary data.</text>
</comment>
<dbReference type="InterPro" id="IPR012667">
    <property type="entry name" value="CbtB_put"/>
</dbReference>
<protein>
    <recommendedName>
        <fullName evidence="4">Cobalt transporter</fullName>
    </recommendedName>
</protein>
<keyword evidence="1" id="KW-0472">Membrane</keyword>